<dbReference type="RefSeq" id="WP_005707147.1">
    <property type="nucleotide sequence ID" value="NZ_CP038817.1"/>
</dbReference>
<dbReference type="GO" id="GO:0009289">
    <property type="term" value="C:pilus"/>
    <property type="evidence" value="ECO:0007669"/>
    <property type="project" value="UniProtKB-SubCell"/>
</dbReference>
<evidence type="ECO:0000256" key="2">
    <source>
        <dbReference type="ARBA" id="ARBA00006671"/>
    </source>
</evidence>
<feature type="chain" id="PRO_5042226303" evidence="5">
    <location>
        <begin position="23"/>
        <end position="189"/>
    </location>
</feature>
<dbReference type="AlphaFoldDB" id="A0AAE6JRZ6"/>
<dbReference type="SUPFAM" id="SSF49401">
    <property type="entry name" value="Bacterial adhesins"/>
    <property type="match status" value="1"/>
</dbReference>
<dbReference type="PANTHER" id="PTHR33420">
    <property type="entry name" value="FIMBRIAL SUBUNIT ELFA-RELATED"/>
    <property type="match status" value="1"/>
</dbReference>
<dbReference type="PANTHER" id="PTHR33420:SF3">
    <property type="entry name" value="FIMBRIAL SUBUNIT ELFA"/>
    <property type="match status" value="1"/>
</dbReference>
<organism evidence="6 7">
    <name type="scientific">Haemophilus parahaemolyticus</name>
    <dbReference type="NCBI Taxonomy" id="735"/>
    <lineage>
        <taxon>Bacteria</taxon>
        <taxon>Pseudomonadati</taxon>
        <taxon>Pseudomonadota</taxon>
        <taxon>Gammaproteobacteria</taxon>
        <taxon>Pasteurellales</taxon>
        <taxon>Pasteurellaceae</taxon>
        <taxon>Haemophilus</taxon>
    </lineage>
</organism>
<dbReference type="InterPro" id="IPR036937">
    <property type="entry name" value="Adhesion_dom_fimbrial_sf"/>
</dbReference>
<comment type="subcellular location">
    <subcellularLocation>
        <location evidence="1">Fimbrium</location>
    </subcellularLocation>
</comment>
<evidence type="ECO:0000256" key="4">
    <source>
        <dbReference type="ARBA" id="ARBA00023263"/>
    </source>
</evidence>
<gene>
    <name evidence="6" type="ORF">E5Q53_03760</name>
</gene>
<keyword evidence="4" id="KW-0281">Fimbrium</keyword>
<evidence type="ECO:0000313" key="7">
    <source>
        <dbReference type="Proteomes" id="UP000323974"/>
    </source>
</evidence>
<evidence type="ECO:0000256" key="3">
    <source>
        <dbReference type="ARBA" id="ARBA00022729"/>
    </source>
</evidence>
<dbReference type="EMBL" id="CP038817">
    <property type="protein sequence ID" value="QEN10633.1"/>
    <property type="molecule type" value="Genomic_DNA"/>
</dbReference>
<keyword evidence="3 5" id="KW-0732">Signal</keyword>
<dbReference type="InterPro" id="IPR050263">
    <property type="entry name" value="Bact_Fimbrial_Adh_Pro"/>
</dbReference>
<dbReference type="Proteomes" id="UP000323974">
    <property type="component" value="Chromosome"/>
</dbReference>
<dbReference type="GO" id="GO:0043709">
    <property type="term" value="P:cell adhesion involved in single-species biofilm formation"/>
    <property type="evidence" value="ECO:0007669"/>
    <property type="project" value="TreeGrafter"/>
</dbReference>
<dbReference type="Gene3D" id="2.60.40.1090">
    <property type="entry name" value="Fimbrial-type adhesion domain"/>
    <property type="match status" value="1"/>
</dbReference>
<evidence type="ECO:0000256" key="5">
    <source>
        <dbReference type="SAM" id="SignalP"/>
    </source>
</evidence>
<proteinExistence type="inferred from homology"/>
<evidence type="ECO:0000313" key="6">
    <source>
        <dbReference type="EMBL" id="QEN10633.1"/>
    </source>
</evidence>
<accession>A0AAE6JRZ6</accession>
<dbReference type="KEGG" id="hpaa:E5Q53_03760"/>
<comment type="similarity">
    <text evidence="2">Belongs to the fimbrial protein family.</text>
</comment>
<name>A0AAE6JRZ6_HAEPH</name>
<dbReference type="GeneID" id="78224210"/>
<dbReference type="InterPro" id="IPR008966">
    <property type="entry name" value="Adhesion_dom_sf"/>
</dbReference>
<protein>
    <submittedName>
        <fullName evidence="6">F17 fimbrial protein</fullName>
    </submittedName>
</protein>
<sequence>MKKLTLAASLVLGFGLVANANAVDSSVTFNGKVVNQTCTVTTAKKNQTVELPTVQSSSLKTAGTTAGETPFTISLTNCNTKTTSGVTQVKAFFLPNATYVDENTHNLINKANGSAANNVQIQLLNKDLTVIKIGENIADQNVTGTDINDTGKADGAVTAELKYFARYYATSAAGTGEVNSKVEYNIVYN</sequence>
<reference evidence="6 7" key="1">
    <citation type="submission" date="2019-04" db="EMBL/GenBank/DDBJ databases">
        <title>Complete Genome and Methylome Analysis of Haemophilus haemolyticus NEB129.</title>
        <authorList>
            <person name="Fomenkov A."/>
            <person name="Roberts R.J."/>
            <person name="Anton B.P."/>
            <person name="Vincze T."/>
        </authorList>
    </citation>
    <scope>NUCLEOTIDE SEQUENCE [LARGE SCALE GENOMIC DNA]</scope>
    <source>
        <strain evidence="6 7">NEB129</strain>
    </source>
</reference>
<dbReference type="Pfam" id="PF16970">
    <property type="entry name" value="FimA"/>
    <property type="match status" value="1"/>
</dbReference>
<dbReference type="InterPro" id="IPR039458">
    <property type="entry name" value="FimA-like"/>
</dbReference>
<evidence type="ECO:0000256" key="1">
    <source>
        <dbReference type="ARBA" id="ARBA00004561"/>
    </source>
</evidence>
<feature type="signal peptide" evidence="5">
    <location>
        <begin position="1"/>
        <end position="22"/>
    </location>
</feature>